<dbReference type="SUPFAM" id="SSF52374">
    <property type="entry name" value="Nucleotidylyl transferase"/>
    <property type="match status" value="1"/>
</dbReference>
<keyword evidence="7 8" id="KW-0030">Aminoacyl-tRNA synthetase</keyword>
<dbReference type="SUPFAM" id="SSF48163">
    <property type="entry name" value="An anticodon-binding domain of class I aminoacyl-tRNA synthetases"/>
    <property type="match status" value="1"/>
</dbReference>
<dbReference type="OrthoDB" id="9807503at2"/>
<dbReference type="Proteomes" id="UP000318709">
    <property type="component" value="Chromosome"/>
</dbReference>
<gene>
    <name evidence="8" type="primary">gltX</name>
    <name evidence="11" type="ORF">E3E12_06295</name>
</gene>
<organism evidence="11 12">
    <name type="scientific">Formicincola oecophyllae</name>
    <dbReference type="NCBI Taxonomy" id="2558361"/>
    <lineage>
        <taxon>Bacteria</taxon>
        <taxon>Pseudomonadati</taxon>
        <taxon>Pseudomonadota</taxon>
        <taxon>Alphaproteobacteria</taxon>
        <taxon>Acetobacterales</taxon>
        <taxon>Acetobacteraceae</taxon>
        <taxon>Formicincola</taxon>
    </lineage>
</organism>
<evidence type="ECO:0000256" key="1">
    <source>
        <dbReference type="ARBA" id="ARBA00007894"/>
    </source>
</evidence>
<evidence type="ECO:0000313" key="12">
    <source>
        <dbReference type="Proteomes" id="UP000318709"/>
    </source>
</evidence>
<name>A0A4Y6UAJ4_9PROT</name>
<dbReference type="Gene3D" id="1.10.10.350">
    <property type="match status" value="1"/>
</dbReference>
<dbReference type="HAMAP" id="MF_00022">
    <property type="entry name" value="Glu_tRNA_synth_type1"/>
    <property type="match status" value="1"/>
</dbReference>
<evidence type="ECO:0000259" key="9">
    <source>
        <dbReference type="Pfam" id="PF00749"/>
    </source>
</evidence>
<feature type="domain" description="Aminoacyl-tRNA synthetase class I anticodon-binding" evidence="10">
    <location>
        <begin position="368"/>
        <end position="441"/>
    </location>
</feature>
<dbReference type="InterPro" id="IPR049940">
    <property type="entry name" value="GluQ/Sye"/>
</dbReference>
<evidence type="ECO:0000256" key="2">
    <source>
        <dbReference type="ARBA" id="ARBA00022490"/>
    </source>
</evidence>
<dbReference type="EMBL" id="CP038231">
    <property type="protein sequence ID" value="QDH14442.1"/>
    <property type="molecule type" value="Genomic_DNA"/>
</dbReference>
<evidence type="ECO:0000259" key="10">
    <source>
        <dbReference type="Pfam" id="PF19269"/>
    </source>
</evidence>
<comment type="subunit">
    <text evidence="8">Monomer.</text>
</comment>
<comment type="catalytic activity">
    <reaction evidence="8">
        <text>tRNA(Glu) + L-glutamate + ATP = L-glutamyl-tRNA(Glu) + AMP + diphosphate</text>
        <dbReference type="Rhea" id="RHEA:23540"/>
        <dbReference type="Rhea" id="RHEA-COMP:9663"/>
        <dbReference type="Rhea" id="RHEA-COMP:9680"/>
        <dbReference type="ChEBI" id="CHEBI:29985"/>
        <dbReference type="ChEBI" id="CHEBI:30616"/>
        <dbReference type="ChEBI" id="CHEBI:33019"/>
        <dbReference type="ChEBI" id="CHEBI:78442"/>
        <dbReference type="ChEBI" id="CHEBI:78520"/>
        <dbReference type="ChEBI" id="CHEBI:456215"/>
        <dbReference type="EC" id="6.1.1.17"/>
    </reaction>
</comment>
<dbReference type="InterPro" id="IPR000924">
    <property type="entry name" value="Glu/Gln-tRNA-synth"/>
</dbReference>
<dbReference type="PANTHER" id="PTHR43311:SF2">
    <property type="entry name" value="GLUTAMATE--TRNA LIGASE, MITOCHONDRIAL-RELATED"/>
    <property type="match status" value="1"/>
</dbReference>
<dbReference type="InterPro" id="IPR045462">
    <property type="entry name" value="aa-tRNA-synth_I_cd-bd"/>
</dbReference>
<keyword evidence="12" id="KW-1185">Reference proteome</keyword>
<dbReference type="EC" id="6.1.1.17" evidence="8"/>
<sequence>MKLRFAPAPSGSLHVGNARLAVANWLFARQHKGSLLLRFDDTDSARVKEAHVRAIEQDLKWLGLDWDETLRQSERAERYSRVIEALKASGRLYPCFESELELSIKRERRLKAGQPPLYDREMLSLTPEQRARAEANGKVPHWRFKLSGAVRRWDDMVLGPCQVKLTAVSDPILVRADGTILYTLASLVDDVETAVTHILRGEDHVTNTGVQLDIAAALGLPEGHFTFGHFPLLVDGEGHKLSKRAGALSLGTLRKDGLAPLAVVNYLAALGSSVDPQVLPEDALANQYDISRISRSPARFDMGQLLSLNRHLLRTLDYDAARAFLPEGAGEDFWLAVRGNVELESDVLHWHDVVSGAFLPPAMAGEKPFLEAAAALLPPEPWSGATWREWTEALKAESGRKGKALYHPLRLALTGEDSGPELAALLPLMGRARVLARLGEAGRS</sequence>
<dbReference type="RefSeq" id="WP_141444143.1">
    <property type="nucleotide sequence ID" value="NZ_CP038231.1"/>
</dbReference>
<keyword evidence="6 8" id="KW-0648">Protein biosynthesis</keyword>
<dbReference type="KEGG" id="swf:E3E12_06295"/>
<dbReference type="GO" id="GO:0000049">
    <property type="term" value="F:tRNA binding"/>
    <property type="evidence" value="ECO:0007669"/>
    <property type="project" value="InterPro"/>
</dbReference>
<dbReference type="Pfam" id="PF19269">
    <property type="entry name" value="Anticodon_2"/>
    <property type="match status" value="1"/>
</dbReference>
<protein>
    <recommendedName>
        <fullName evidence="8">Glutamate--tRNA ligase</fullName>
        <ecNumber evidence="8">6.1.1.17</ecNumber>
    </recommendedName>
    <alternativeName>
        <fullName evidence="8">Glutamyl-tRNA synthetase</fullName>
        <shortName evidence="8">GluRS</shortName>
    </alternativeName>
</protein>
<dbReference type="InterPro" id="IPR004527">
    <property type="entry name" value="Glu-tRNA-ligase_bac/mito"/>
</dbReference>
<evidence type="ECO:0000313" key="11">
    <source>
        <dbReference type="EMBL" id="QDH14442.1"/>
    </source>
</evidence>
<dbReference type="GO" id="GO:0005524">
    <property type="term" value="F:ATP binding"/>
    <property type="evidence" value="ECO:0007669"/>
    <property type="project" value="UniProtKB-UniRule"/>
</dbReference>
<feature type="domain" description="Glutamyl/glutaminyl-tRNA synthetase class Ib catalytic" evidence="9">
    <location>
        <begin position="2"/>
        <end position="305"/>
    </location>
</feature>
<keyword evidence="2 8" id="KW-0963">Cytoplasm</keyword>
<comment type="caution">
    <text evidence="8">Lacks conserved residue(s) required for the propagation of feature annotation.</text>
</comment>
<accession>A0A4Y6UAJ4</accession>
<evidence type="ECO:0000256" key="7">
    <source>
        <dbReference type="ARBA" id="ARBA00023146"/>
    </source>
</evidence>
<dbReference type="PROSITE" id="PS00178">
    <property type="entry name" value="AA_TRNA_LIGASE_I"/>
    <property type="match status" value="1"/>
</dbReference>
<dbReference type="Gene3D" id="3.40.50.620">
    <property type="entry name" value="HUPs"/>
    <property type="match status" value="1"/>
</dbReference>
<dbReference type="Pfam" id="PF00749">
    <property type="entry name" value="tRNA-synt_1c"/>
    <property type="match status" value="1"/>
</dbReference>
<reference evidence="11 12" key="1">
    <citation type="submission" date="2019-03" db="EMBL/GenBank/DDBJ databases">
        <title>The complete genome sequence of Swingsia_sp. F3b2 LMG30590(T).</title>
        <authorList>
            <person name="Chua K.-O."/>
            <person name="Chan K.-G."/>
            <person name="See-Too W.-S."/>
        </authorList>
    </citation>
    <scope>NUCLEOTIDE SEQUENCE [LARGE SCALE GENOMIC DNA]</scope>
    <source>
        <strain evidence="11 12">F3b2</strain>
    </source>
</reference>
<evidence type="ECO:0000256" key="8">
    <source>
        <dbReference type="HAMAP-Rule" id="MF_00022"/>
    </source>
</evidence>
<dbReference type="NCBIfam" id="TIGR00464">
    <property type="entry name" value="gltX_bact"/>
    <property type="match status" value="1"/>
</dbReference>
<dbReference type="GO" id="GO:0005829">
    <property type="term" value="C:cytosol"/>
    <property type="evidence" value="ECO:0007669"/>
    <property type="project" value="TreeGrafter"/>
</dbReference>
<dbReference type="InterPro" id="IPR001412">
    <property type="entry name" value="aa-tRNA-synth_I_CS"/>
</dbReference>
<dbReference type="GO" id="GO:0006424">
    <property type="term" value="P:glutamyl-tRNA aminoacylation"/>
    <property type="evidence" value="ECO:0007669"/>
    <property type="project" value="UniProtKB-UniRule"/>
</dbReference>
<comment type="function">
    <text evidence="8">Catalyzes the attachment of glutamate to tRNA(Glu) in a two-step reaction: glutamate is first activated by ATP to form Glu-AMP and then transferred to the acceptor end of tRNA(Glu).</text>
</comment>
<dbReference type="InterPro" id="IPR020058">
    <property type="entry name" value="Glu/Gln-tRNA-synth_Ib_cat-dom"/>
</dbReference>
<dbReference type="InterPro" id="IPR008925">
    <property type="entry name" value="aa_tRNA-synth_I_cd-bd_sf"/>
</dbReference>
<dbReference type="AlphaFoldDB" id="A0A4Y6UAJ4"/>
<keyword evidence="3 8" id="KW-0436">Ligase</keyword>
<proteinExistence type="inferred from homology"/>
<feature type="binding site" evidence="8">
    <location>
        <position position="243"/>
    </location>
    <ligand>
        <name>ATP</name>
        <dbReference type="ChEBI" id="CHEBI:30616"/>
    </ligand>
</feature>
<evidence type="ECO:0000256" key="3">
    <source>
        <dbReference type="ARBA" id="ARBA00022598"/>
    </source>
</evidence>
<dbReference type="InterPro" id="IPR014729">
    <property type="entry name" value="Rossmann-like_a/b/a_fold"/>
</dbReference>
<evidence type="ECO:0000256" key="4">
    <source>
        <dbReference type="ARBA" id="ARBA00022741"/>
    </source>
</evidence>
<comment type="subcellular location">
    <subcellularLocation>
        <location evidence="8">Cytoplasm</location>
    </subcellularLocation>
</comment>
<dbReference type="PANTHER" id="PTHR43311">
    <property type="entry name" value="GLUTAMATE--TRNA LIGASE"/>
    <property type="match status" value="1"/>
</dbReference>
<dbReference type="PRINTS" id="PR00987">
    <property type="entry name" value="TRNASYNTHGLU"/>
</dbReference>
<feature type="short sequence motif" description="'KMSKS' region" evidence="8">
    <location>
        <begin position="240"/>
        <end position="244"/>
    </location>
</feature>
<comment type="similarity">
    <text evidence="1 8">Belongs to the class-I aminoacyl-tRNA synthetase family. Glutamate--tRNA ligase type 1 subfamily.</text>
</comment>
<keyword evidence="5 8" id="KW-0067">ATP-binding</keyword>
<dbReference type="GO" id="GO:0004818">
    <property type="term" value="F:glutamate-tRNA ligase activity"/>
    <property type="evidence" value="ECO:0007669"/>
    <property type="project" value="UniProtKB-UniRule"/>
</dbReference>
<evidence type="ECO:0000256" key="6">
    <source>
        <dbReference type="ARBA" id="ARBA00022917"/>
    </source>
</evidence>
<dbReference type="InterPro" id="IPR020751">
    <property type="entry name" value="aa-tRNA-synth_I_codon-bd_sub2"/>
</dbReference>
<keyword evidence="4 8" id="KW-0547">Nucleotide-binding</keyword>
<evidence type="ECO:0000256" key="5">
    <source>
        <dbReference type="ARBA" id="ARBA00022840"/>
    </source>
</evidence>